<protein>
    <submittedName>
        <fullName evidence="2">FAD-dependent oxidoreductase</fullName>
    </submittedName>
</protein>
<accession>A0A8J4DN95</accession>
<dbReference type="Gene3D" id="3.30.9.10">
    <property type="entry name" value="D-Amino Acid Oxidase, subunit A, domain 2"/>
    <property type="match status" value="1"/>
</dbReference>
<dbReference type="InterPro" id="IPR002938">
    <property type="entry name" value="FAD-bd"/>
</dbReference>
<dbReference type="PANTHER" id="PTHR46865:SF8">
    <property type="entry name" value="POSSIBLE OXIDOREDUCTASE"/>
    <property type="match status" value="1"/>
</dbReference>
<dbReference type="EMBL" id="BOPF01000002">
    <property type="protein sequence ID" value="GIJ43317.1"/>
    <property type="molecule type" value="Genomic_DNA"/>
</dbReference>
<evidence type="ECO:0000259" key="1">
    <source>
        <dbReference type="Pfam" id="PF01494"/>
    </source>
</evidence>
<dbReference type="InterPro" id="IPR036188">
    <property type="entry name" value="FAD/NAD-bd_sf"/>
</dbReference>
<dbReference type="GO" id="GO:0071949">
    <property type="term" value="F:FAD binding"/>
    <property type="evidence" value="ECO:0007669"/>
    <property type="project" value="InterPro"/>
</dbReference>
<dbReference type="InterPro" id="IPR051704">
    <property type="entry name" value="FAD_aromatic-hydroxylase"/>
</dbReference>
<dbReference type="Gene3D" id="3.50.50.60">
    <property type="entry name" value="FAD/NAD(P)-binding domain"/>
    <property type="match status" value="1"/>
</dbReference>
<keyword evidence="3" id="KW-1185">Reference proteome</keyword>
<dbReference type="PANTHER" id="PTHR46865">
    <property type="entry name" value="OXIDOREDUCTASE-RELATED"/>
    <property type="match status" value="1"/>
</dbReference>
<reference evidence="2" key="1">
    <citation type="submission" date="2021-01" db="EMBL/GenBank/DDBJ databases">
        <title>Whole genome shotgun sequence of Virgisporangium aliadipatigenens NBRC 105644.</title>
        <authorList>
            <person name="Komaki H."/>
            <person name="Tamura T."/>
        </authorList>
    </citation>
    <scope>NUCLEOTIDE SEQUENCE</scope>
    <source>
        <strain evidence="2">NBRC 105644</strain>
    </source>
</reference>
<dbReference type="PRINTS" id="PR00420">
    <property type="entry name" value="RNGMNOXGNASE"/>
</dbReference>
<gene>
    <name evidence="2" type="ORF">Val02_02030</name>
</gene>
<comment type="caution">
    <text evidence="2">The sequence shown here is derived from an EMBL/GenBank/DDBJ whole genome shotgun (WGS) entry which is preliminary data.</text>
</comment>
<evidence type="ECO:0000313" key="3">
    <source>
        <dbReference type="Proteomes" id="UP000619260"/>
    </source>
</evidence>
<feature type="domain" description="FAD-binding" evidence="1">
    <location>
        <begin position="9"/>
        <end position="320"/>
    </location>
</feature>
<dbReference type="SUPFAM" id="SSF51905">
    <property type="entry name" value="FAD/NAD(P)-binding domain"/>
    <property type="match status" value="1"/>
</dbReference>
<sequence>MSHSNGRKALVVGLGISGMATAIRLHQAGWSPTIVERARSRRTGGQFIGLFGPGQAAARRLGFLDAMPDRSVPGGVTYTVNRAGRRRAGLGVPDLPGENRFMMRSDVERAAFEALPADVEIRYGTSPTRIEQDASGVDVTLERAGAQQAERFDLVVGADGLRSTVRRLAFGPHQRYLRRLGVMVATFTLPAPIGGYERDSAGLFEPGRAMWTFPFVDHPPTALFLYRTTDVDAEFTGRPADRVRAAFGPQAPGPLLGEALAALDTADEIVFDSLEQVDLETWSCGRVVLVGDSAWCLTLFAGLGVSAGLAGADLLGTMLQRHPEDVGTALRAWENHLRPHIAGYQRSGREPLVFMPGDEREMALRQLMAHALKLPVLADVVRHFALGRSEREDRLDIARVH</sequence>
<dbReference type="RefSeq" id="WP_203896912.1">
    <property type="nucleotide sequence ID" value="NZ_BOPF01000002.1"/>
</dbReference>
<organism evidence="2 3">
    <name type="scientific">Virgisporangium aliadipatigenens</name>
    <dbReference type="NCBI Taxonomy" id="741659"/>
    <lineage>
        <taxon>Bacteria</taxon>
        <taxon>Bacillati</taxon>
        <taxon>Actinomycetota</taxon>
        <taxon>Actinomycetes</taxon>
        <taxon>Micromonosporales</taxon>
        <taxon>Micromonosporaceae</taxon>
        <taxon>Virgisporangium</taxon>
    </lineage>
</organism>
<evidence type="ECO:0000313" key="2">
    <source>
        <dbReference type="EMBL" id="GIJ43317.1"/>
    </source>
</evidence>
<dbReference type="Proteomes" id="UP000619260">
    <property type="component" value="Unassembled WGS sequence"/>
</dbReference>
<proteinExistence type="predicted"/>
<dbReference type="AlphaFoldDB" id="A0A8J4DN95"/>
<name>A0A8J4DN95_9ACTN</name>
<dbReference type="Pfam" id="PF01494">
    <property type="entry name" value="FAD_binding_3"/>
    <property type="match status" value="1"/>
</dbReference>